<keyword evidence="2" id="KW-0645">Protease</keyword>
<dbReference type="GO" id="GO:0042254">
    <property type="term" value="P:ribosome biogenesis"/>
    <property type="evidence" value="ECO:0007669"/>
    <property type="project" value="UniProtKB-KW"/>
</dbReference>
<keyword evidence="8" id="KW-1185">Reference proteome</keyword>
<dbReference type="Proteomes" id="UP000051166">
    <property type="component" value="Unassembled WGS sequence"/>
</dbReference>
<dbReference type="PATRIC" id="fig|1423801.4.peg.1033"/>
<evidence type="ECO:0000256" key="5">
    <source>
        <dbReference type="ARBA" id="ARBA00044503"/>
    </source>
</evidence>
<dbReference type="InterPro" id="IPR036764">
    <property type="entry name" value="Peptidase_Prp_sf"/>
</dbReference>
<dbReference type="InterPro" id="IPR007422">
    <property type="entry name" value="Peptidase_Prp"/>
</dbReference>
<dbReference type="SUPFAM" id="SSF118010">
    <property type="entry name" value="TM1457-like"/>
    <property type="match status" value="1"/>
</dbReference>
<keyword evidence="3" id="KW-0378">Hydrolase</keyword>
<dbReference type="EMBL" id="AZFQ01000044">
    <property type="protein sequence ID" value="KRL98057.1"/>
    <property type="molecule type" value="Genomic_DNA"/>
</dbReference>
<dbReference type="GO" id="GO:0006508">
    <property type="term" value="P:proteolysis"/>
    <property type="evidence" value="ECO:0007669"/>
    <property type="project" value="UniProtKB-KW"/>
</dbReference>
<comment type="similarity">
    <text evidence="5">Belongs to the Prp family.</text>
</comment>
<dbReference type="PANTHER" id="PTHR39178:SF1">
    <property type="entry name" value="RIBOSOMAL-PROCESSING CYSTEINE PROTEASE PRP"/>
    <property type="match status" value="1"/>
</dbReference>
<protein>
    <recommendedName>
        <fullName evidence="6">Ribosomal processing cysteine protease Prp</fullName>
    </recommendedName>
</protein>
<keyword evidence="4" id="KW-0788">Thiol protease</keyword>
<evidence type="ECO:0000256" key="6">
    <source>
        <dbReference type="ARBA" id="ARBA00044538"/>
    </source>
</evidence>
<evidence type="ECO:0000256" key="4">
    <source>
        <dbReference type="ARBA" id="ARBA00022807"/>
    </source>
</evidence>
<dbReference type="PANTHER" id="PTHR39178">
    <property type="entry name" value="HYPOTHETICAL RIBOSOME-ASSOCIATED PROTEIN"/>
    <property type="match status" value="1"/>
</dbReference>
<accession>A0A0R1UXQ3</accession>
<dbReference type="GO" id="GO:0008234">
    <property type="term" value="F:cysteine-type peptidase activity"/>
    <property type="evidence" value="ECO:0007669"/>
    <property type="project" value="UniProtKB-KW"/>
</dbReference>
<dbReference type="CDD" id="cd16332">
    <property type="entry name" value="Prp-like"/>
    <property type="match status" value="1"/>
</dbReference>
<evidence type="ECO:0000313" key="7">
    <source>
        <dbReference type="EMBL" id="KRL98057.1"/>
    </source>
</evidence>
<dbReference type="RefSeq" id="WP_054756198.1">
    <property type="nucleotide sequence ID" value="NZ_AZFQ01000044.1"/>
</dbReference>
<evidence type="ECO:0000256" key="2">
    <source>
        <dbReference type="ARBA" id="ARBA00022670"/>
    </source>
</evidence>
<evidence type="ECO:0000256" key="3">
    <source>
        <dbReference type="ARBA" id="ARBA00022801"/>
    </source>
</evidence>
<gene>
    <name evidence="7" type="ORF">FD50_GL001018</name>
</gene>
<dbReference type="OrthoDB" id="48998at2"/>
<dbReference type="Pfam" id="PF04327">
    <property type="entry name" value="Peptidase_Prp"/>
    <property type="match status" value="1"/>
</dbReference>
<dbReference type="GeneID" id="98308376"/>
<dbReference type="AlphaFoldDB" id="A0A0R1UXQ3"/>
<evidence type="ECO:0000313" key="8">
    <source>
        <dbReference type="Proteomes" id="UP000051166"/>
    </source>
</evidence>
<evidence type="ECO:0000256" key="1">
    <source>
        <dbReference type="ARBA" id="ARBA00022517"/>
    </source>
</evidence>
<reference evidence="7 8" key="1">
    <citation type="journal article" date="2015" name="Genome Announc.">
        <title>Expanding the biotechnology potential of lactobacilli through comparative genomics of 213 strains and associated genera.</title>
        <authorList>
            <person name="Sun Z."/>
            <person name="Harris H.M."/>
            <person name="McCann A."/>
            <person name="Guo C."/>
            <person name="Argimon S."/>
            <person name="Zhang W."/>
            <person name="Yang X."/>
            <person name="Jeffery I.B."/>
            <person name="Cooney J.C."/>
            <person name="Kagawa T.F."/>
            <person name="Liu W."/>
            <person name="Song Y."/>
            <person name="Salvetti E."/>
            <person name="Wrobel A."/>
            <person name="Rasinkangas P."/>
            <person name="Parkhill J."/>
            <person name="Rea M.C."/>
            <person name="O'Sullivan O."/>
            <person name="Ritari J."/>
            <person name="Douillard F.P."/>
            <person name="Paul Ross R."/>
            <person name="Yang R."/>
            <person name="Briner A.E."/>
            <person name="Felis G.E."/>
            <person name="de Vos W.M."/>
            <person name="Barrangou R."/>
            <person name="Klaenhammer T.R."/>
            <person name="Caufield P.W."/>
            <person name="Cui Y."/>
            <person name="Zhang H."/>
            <person name="O'Toole P.W."/>
        </authorList>
    </citation>
    <scope>NUCLEOTIDE SEQUENCE [LARGE SCALE GENOMIC DNA]</scope>
    <source>
        <strain evidence="7 8">DSM 16230</strain>
    </source>
</reference>
<proteinExistence type="inferred from homology"/>
<comment type="caution">
    <text evidence="7">The sequence shown here is derived from an EMBL/GenBank/DDBJ whole genome shotgun (WGS) entry which is preliminary data.</text>
</comment>
<keyword evidence="1" id="KW-0690">Ribosome biogenesis</keyword>
<organism evidence="7 8">
    <name type="scientific">Liquorilactobacillus satsumensis DSM 16230 = JCM 12392</name>
    <dbReference type="NCBI Taxonomy" id="1423801"/>
    <lineage>
        <taxon>Bacteria</taxon>
        <taxon>Bacillati</taxon>
        <taxon>Bacillota</taxon>
        <taxon>Bacilli</taxon>
        <taxon>Lactobacillales</taxon>
        <taxon>Lactobacillaceae</taxon>
        <taxon>Liquorilactobacillus</taxon>
    </lineage>
</organism>
<dbReference type="Gene3D" id="3.30.70.1490">
    <property type="entry name" value="Cysteine protease Prp"/>
    <property type="match status" value="1"/>
</dbReference>
<name>A0A0R1UXQ3_9LACO</name>
<dbReference type="STRING" id="1423801.FD50_GL001018"/>
<sequence>MIKAHFLYTSKQICGFELTGHAESGEYGQDIVCAGVSALAISTVNGLQKLAKAQIELTADEEHGGYLKVNLDSAEKGNQAAALLLANFKLGMEEIATSYAKYIEIS</sequence>